<reference evidence="4 5" key="1">
    <citation type="journal article" date="2021" name="Nat. Commun.">
        <title>Genetic determinants of endophytism in the Arabidopsis root mycobiome.</title>
        <authorList>
            <person name="Mesny F."/>
            <person name="Miyauchi S."/>
            <person name="Thiergart T."/>
            <person name="Pickel B."/>
            <person name="Atanasova L."/>
            <person name="Karlsson M."/>
            <person name="Huettel B."/>
            <person name="Barry K.W."/>
            <person name="Haridas S."/>
            <person name="Chen C."/>
            <person name="Bauer D."/>
            <person name="Andreopoulos W."/>
            <person name="Pangilinan J."/>
            <person name="LaButti K."/>
            <person name="Riley R."/>
            <person name="Lipzen A."/>
            <person name="Clum A."/>
            <person name="Drula E."/>
            <person name="Henrissat B."/>
            <person name="Kohler A."/>
            <person name="Grigoriev I.V."/>
            <person name="Martin F.M."/>
            <person name="Hacquard S."/>
        </authorList>
    </citation>
    <scope>NUCLEOTIDE SEQUENCE [LARGE SCALE GENOMIC DNA]</scope>
    <source>
        <strain evidence="4 5">MPI-CAGE-CH-0241</strain>
    </source>
</reference>
<proteinExistence type="predicted"/>
<evidence type="ECO:0000256" key="2">
    <source>
        <dbReference type="SAM" id="MobiDB-lite"/>
    </source>
</evidence>
<feature type="compositionally biased region" description="Basic residues" evidence="2">
    <location>
        <begin position="268"/>
        <end position="279"/>
    </location>
</feature>
<feature type="region of interest" description="Disordered" evidence="2">
    <location>
        <begin position="242"/>
        <end position="279"/>
    </location>
</feature>
<dbReference type="InterPro" id="IPR013087">
    <property type="entry name" value="Znf_C2H2_type"/>
</dbReference>
<keyword evidence="1" id="KW-0863">Zinc-finger</keyword>
<name>A0A9P9AK95_9HYPO</name>
<sequence length="611" mass="67094">MASQRARAQSHSLKEQPPHQAAEAIEKETQLPLAEQYTIANDVSNIDASDLHLGLGSSYEYSPSDFSNHGVWDFSLSGNAVIDQIPGMESMHIDPALFSISSLLDSGIAQGGFANDLSATDYIDSWTQLQSTSPGNANGSETLSTPLEADFQSQMRQLSMMSYPRSSLPRRRSRYFHSGAGHAMPIPIKSSTAAASSDPMQRWRDSPPETEAVSMSAIADALKTARPLSLDAESFEVQPALSRAASTGSLNSDRTSASSRSAASARSSKSRSKARAAVTKTKRFNNTKGTSKERRIFQCTFCCDSFKSKYDWSRHEKSLHLSLEGWLCTPNGGAVISSDTGRGHCAYCNMLDPSPEHLETHNYSICQPTASPRIFHRKDHLVQHLRLSHQLETLPLIDGWKIEAPAVKSRCGFCDIMMETWKERVDHLAQHFRRGKTMEDWKGDHCFEPAIAAMVTNACPPYILGTECKSPVPFSATDSGTKDHYSQIHRAWAEDHAQSDMPEKDGPLPVPQLPNPDPNSTFVQVLTSGLARFARGQMELGIVPTDEMFQNESRRLVYGSADAWDQTIADNSEWLSTFRSQNVAGASTLADTQADREAGGAESQQDKGPML</sequence>
<dbReference type="SMART" id="SM00355">
    <property type="entry name" value="ZnF_C2H2"/>
    <property type="match status" value="3"/>
</dbReference>
<feature type="region of interest" description="Disordered" evidence="2">
    <location>
        <begin position="496"/>
        <end position="517"/>
    </location>
</feature>
<evidence type="ECO:0000313" key="4">
    <source>
        <dbReference type="EMBL" id="KAH6877064.1"/>
    </source>
</evidence>
<organism evidence="4 5">
    <name type="scientific">Thelonectria olida</name>
    <dbReference type="NCBI Taxonomy" id="1576542"/>
    <lineage>
        <taxon>Eukaryota</taxon>
        <taxon>Fungi</taxon>
        <taxon>Dikarya</taxon>
        <taxon>Ascomycota</taxon>
        <taxon>Pezizomycotina</taxon>
        <taxon>Sordariomycetes</taxon>
        <taxon>Hypocreomycetidae</taxon>
        <taxon>Hypocreales</taxon>
        <taxon>Nectriaceae</taxon>
        <taxon>Thelonectria</taxon>
    </lineage>
</organism>
<comment type="caution">
    <text evidence="4">The sequence shown here is derived from an EMBL/GenBank/DDBJ whole genome shotgun (WGS) entry which is preliminary data.</text>
</comment>
<evidence type="ECO:0000256" key="1">
    <source>
        <dbReference type="PROSITE-ProRule" id="PRU00042"/>
    </source>
</evidence>
<dbReference type="PROSITE" id="PS50157">
    <property type="entry name" value="ZINC_FINGER_C2H2_2"/>
    <property type="match status" value="1"/>
</dbReference>
<feature type="region of interest" description="Disordered" evidence="2">
    <location>
        <begin position="1"/>
        <end position="28"/>
    </location>
</feature>
<accession>A0A9P9AK95</accession>
<dbReference type="Proteomes" id="UP000777438">
    <property type="component" value="Unassembled WGS sequence"/>
</dbReference>
<dbReference type="EMBL" id="JAGPYM010000031">
    <property type="protein sequence ID" value="KAH6877064.1"/>
    <property type="molecule type" value="Genomic_DNA"/>
</dbReference>
<feature type="domain" description="C2H2-type" evidence="3">
    <location>
        <begin position="297"/>
        <end position="325"/>
    </location>
</feature>
<evidence type="ECO:0000259" key="3">
    <source>
        <dbReference type="PROSITE" id="PS50157"/>
    </source>
</evidence>
<feature type="compositionally biased region" description="Pro residues" evidence="2">
    <location>
        <begin position="508"/>
        <end position="517"/>
    </location>
</feature>
<dbReference type="OrthoDB" id="5399138at2759"/>
<gene>
    <name evidence="4" type="ORF">B0T10DRAFT_193457</name>
</gene>
<feature type="compositionally biased region" description="Basic and acidic residues" evidence="2">
    <location>
        <begin position="496"/>
        <end position="506"/>
    </location>
</feature>
<feature type="region of interest" description="Disordered" evidence="2">
    <location>
        <begin position="586"/>
        <end position="611"/>
    </location>
</feature>
<dbReference type="AlphaFoldDB" id="A0A9P9AK95"/>
<dbReference type="PROSITE" id="PS00028">
    <property type="entry name" value="ZINC_FINGER_C2H2_1"/>
    <property type="match status" value="1"/>
</dbReference>
<feature type="compositionally biased region" description="Low complexity" evidence="2">
    <location>
        <begin position="256"/>
        <end position="267"/>
    </location>
</feature>
<keyword evidence="1" id="KW-0479">Metal-binding</keyword>
<dbReference type="GO" id="GO:0008270">
    <property type="term" value="F:zinc ion binding"/>
    <property type="evidence" value="ECO:0007669"/>
    <property type="project" value="UniProtKB-KW"/>
</dbReference>
<protein>
    <recommendedName>
        <fullName evidence="3">C2H2-type domain-containing protein</fullName>
    </recommendedName>
</protein>
<keyword evidence="1" id="KW-0862">Zinc</keyword>
<keyword evidence="5" id="KW-1185">Reference proteome</keyword>
<feature type="region of interest" description="Disordered" evidence="2">
    <location>
        <begin position="191"/>
        <end position="212"/>
    </location>
</feature>
<evidence type="ECO:0000313" key="5">
    <source>
        <dbReference type="Proteomes" id="UP000777438"/>
    </source>
</evidence>
<feature type="compositionally biased region" description="Polar residues" evidence="2">
    <location>
        <begin position="244"/>
        <end position="255"/>
    </location>
</feature>
<feature type="compositionally biased region" description="Polar residues" evidence="2">
    <location>
        <begin position="1"/>
        <end position="11"/>
    </location>
</feature>